<feature type="domain" description="SSD" evidence="9">
    <location>
        <begin position="687"/>
        <end position="844"/>
    </location>
</feature>
<feature type="transmembrane region" description="Helical" evidence="8">
    <location>
        <begin position="793"/>
        <end position="816"/>
    </location>
</feature>
<feature type="transmembrane region" description="Helical" evidence="8">
    <location>
        <begin position="688"/>
        <end position="712"/>
    </location>
</feature>
<feature type="transmembrane region" description="Helical" evidence="8">
    <location>
        <begin position="409"/>
        <end position="431"/>
    </location>
</feature>
<evidence type="ECO:0000313" key="11">
    <source>
        <dbReference type="Proteomes" id="UP001186944"/>
    </source>
</evidence>
<dbReference type="PROSITE" id="PS50156">
    <property type="entry name" value="SSD"/>
    <property type="match status" value="2"/>
</dbReference>
<dbReference type="InterPro" id="IPR000731">
    <property type="entry name" value="SSD"/>
</dbReference>
<reference evidence="10" key="1">
    <citation type="submission" date="2019-08" db="EMBL/GenBank/DDBJ databases">
        <title>The improved chromosome-level genome for the pearl oyster Pinctada fucata martensii using PacBio sequencing and Hi-C.</title>
        <authorList>
            <person name="Zheng Z."/>
        </authorList>
    </citation>
    <scope>NUCLEOTIDE SEQUENCE</scope>
    <source>
        <strain evidence="10">ZZ-2019</strain>
        <tissue evidence="10">Adductor muscle</tissue>
    </source>
</reference>
<feature type="domain" description="SSD" evidence="9">
    <location>
        <begin position="266"/>
        <end position="431"/>
    </location>
</feature>
<keyword evidence="5 8" id="KW-0472">Membrane</keyword>
<protein>
    <recommendedName>
        <fullName evidence="9">SSD domain-containing protein</fullName>
    </recommendedName>
</protein>
<feature type="transmembrane region" description="Helical" evidence="8">
    <location>
        <begin position="719"/>
        <end position="741"/>
    </location>
</feature>
<dbReference type="Pfam" id="PF02460">
    <property type="entry name" value="Patched"/>
    <property type="match status" value="1"/>
</dbReference>
<gene>
    <name evidence="10" type="ORF">FSP39_006685</name>
</gene>
<feature type="transmembrane region" description="Helical" evidence="8">
    <location>
        <begin position="297"/>
        <end position="319"/>
    </location>
</feature>
<keyword evidence="4 8" id="KW-1133">Transmembrane helix</keyword>
<dbReference type="InterPro" id="IPR051697">
    <property type="entry name" value="Patched_domain-protein"/>
</dbReference>
<feature type="transmembrane region" description="Helical" evidence="8">
    <location>
        <begin position="379"/>
        <end position="403"/>
    </location>
</feature>
<dbReference type="PANTHER" id="PTHR10796:SF92">
    <property type="entry name" value="PATCHED-RELATED, ISOFORM A"/>
    <property type="match status" value="1"/>
</dbReference>
<comment type="similarity">
    <text evidence="2">Belongs to the patched family.</text>
</comment>
<keyword evidence="11" id="KW-1185">Reference proteome</keyword>
<feature type="transmembrane region" description="Helical" evidence="8">
    <location>
        <begin position="497"/>
        <end position="519"/>
    </location>
</feature>
<sequence length="898" mass="99087">MGEETKKKGCHYKYENAIGNVFGRYGRFVASGPKIPWIILSICTVINIGLGLGMLTIKSISDSETLYTPQNSQASKDRTTLKGLFSDYSGNNFYSYSITDFNYFGEVLIKTKNDVNILTSSFMTEIKSIDAQIRAVVASDSGVSFNYSDVCALRAGACVVSGEVVLSTAFETAMLANNIDYPVFNGESIAGTFGGLQTSGGKLTSSYVVKLVYNLRTDTAAYESKSLAWEKAFITAMESISSANTELAYQSSDSVNSALDESTAGDIKFFSVTFTLMITYACCAGIAVNLNCVAWRANLAMAGVFAACLAILSSFGFISLCTVEFVNIVGVMPFLIIGIGIDDVFILLSGIADAVDIKDGPGKTVIENKMFFALKHSGVAITITSITDFLAFAIGASSTFISVRNFCLYTGFAVFFCYLNQLFFFVPCIVINERRVEANRHFMSCMKTRSKEELKKDGKSRGHIFCCAGEQPKDRNDYDSYMEKYPKMLFQKIVKPLPCKIIILVCFAGYLAASIYGAVNLKQGLELRNLAADDSYFYKYDTWNRDYMPSQVPISFIIKSRQTYSAQTTQDSISAMLTAAKQDADIDDNIEINWLTAFQADASYTTTSESAFVSALVTFIQSNTKYENDVLFDSTNTHIDASRFYVFTVDLKDSQKQGKMMQRMRDIANNNALPAFPFHPSFIFFEQFVTILSATLQTIGIAVAAMTVITIIFMPYPVLVIFVMVTMMMILIGIFGFMHYWDLTLSSVTMIQLVMTVGFSVDFSAHICHGFISVSGSSKEDRVHKALDRTGGAVINAAFSSILGIMMLLASSGYIFRTFFKLMFLVMLFGLLHSVLFLPVVLSLIGPRPAEHTAGMQGNKTNYESNITNEKAVSISEKVDKMDKENTEQSEDQENPKV</sequence>
<feature type="transmembrane region" description="Helical" evidence="8">
    <location>
        <begin position="37"/>
        <end position="57"/>
    </location>
</feature>
<accession>A0AA88Y6X6</accession>
<dbReference type="InterPro" id="IPR003392">
    <property type="entry name" value="PTHD_SSD"/>
</dbReference>
<evidence type="ECO:0000256" key="3">
    <source>
        <dbReference type="ARBA" id="ARBA00022692"/>
    </source>
</evidence>
<organism evidence="10 11">
    <name type="scientific">Pinctada imbricata</name>
    <name type="common">Atlantic pearl-oyster</name>
    <name type="synonym">Pinctada martensii</name>
    <dbReference type="NCBI Taxonomy" id="66713"/>
    <lineage>
        <taxon>Eukaryota</taxon>
        <taxon>Metazoa</taxon>
        <taxon>Spiralia</taxon>
        <taxon>Lophotrochozoa</taxon>
        <taxon>Mollusca</taxon>
        <taxon>Bivalvia</taxon>
        <taxon>Autobranchia</taxon>
        <taxon>Pteriomorphia</taxon>
        <taxon>Pterioida</taxon>
        <taxon>Pterioidea</taxon>
        <taxon>Pteriidae</taxon>
        <taxon>Pinctada</taxon>
    </lineage>
</organism>
<feature type="transmembrane region" description="Helical" evidence="8">
    <location>
        <begin position="822"/>
        <end position="846"/>
    </location>
</feature>
<evidence type="ECO:0000256" key="1">
    <source>
        <dbReference type="ARBA" id="ARBA00004141"/>
    </source>
</evidence>
<comment type="caution">
    <text evidence="10">The sequence shown here is derived from an EMBL/GenBank/DDBJ whole genome shotgun (WGS) entry which is preliminary data.</text>
</comment>
<evidence type="ECO:0000259" key="9">
    <source>
        <dbReference type="PROSITE" id="PS50156"/>
    </source>
</evidence>
<name>A0AA88Y6X6_PINIB</name>
<feature type="compositionally biased region" description="Basic and acidic residues" evidence="7">
    <location>
        <begin position="877"/>
        <end position="887"/>
    </location>
</feature>
<evidence type="ECO:0000256" key="7">
    <source>
        <dbReference type="SAM" id="MobiDB-lite"/>
    </source>
</evidence>
<feature type="region of interest" description="Disordered" evidence="7">
    <location>
        <begin position="874"/>
        <end position="898"/>
    </location>
</feature>
<dbReference type="Proteomes" id="UP001186944">
    <property type="component" value="Unassembled WGS sequence"/>
</dbReference>
<dbReference type="SUPFAM" id="SSF82866">
    <property type="entry name" value="Multidrug efflux transporter AcrB transmembrane domain"/>
    <property type="match status" value="2"/>
</dbReference>
<feature type="compositionally biased region" description="Acidic residues" evidence="7">
    <location>
        <begin position="888"/>
        <end position="898"/>
    </location>
</feature>
<dbReference type="Gene3D" id="1.20.1640.10">
    <property type="entry name" value="Multidrug efflux transporter AcrB transmembrane domain"/>
    <property type="match status" value="2"/>
</dbReference>
<evidence type="ECO:0000313" key="10">
    <source>
        <dbReference type="EMBL" id="KAK3099593.1"/>
    </source>
</evidence>
<evidence type="ECO:0000256" key="4">
    <source>
        <dbReference type="ARBA" id="ARBA00022989"/>
    </source>
</evidence>
<dbReference type="EMBL" id="VSWD01000006">
    <property type="protein sequence ID" value="KAK3099593.1"/>
    <property type="molecule type" value="Genomic_DNA"/>
</dbReference>
<keyword evidence="6" id="KW-0325">Glycoprotein</keyword>
<keyword evidence="3 8" id="KW-0812">Transmembrane</keyword>
<evidence type="ECO:0000256" key="6">
    <source>
        <dbReference type="ARBA" id="ARBA00023180"/>
    </source>
</evidence>
<feature type="transmembrane region" description="Helical" evidence="8">
    <location>
        <begin position="753"/>
        <end position="772"/>
    </location>
</feature>
<evidence type="ECO:0000256" key="8">
    <source>
        <dbReference type="SAM" id="Phobius"/>
    </source>
</evidence>
<evidence type="ECO:0000256" key="5">
    <source>
        <dbReference type="ARBA" id="ARBA00023136"/>
    </source>
</evidence>
<feature type="transmembrane region" description="Helical" evidence="8">
    <location>
        <begin position="269"/>
        <end position="290"/>
    </location>
</feature>
<evidence type="ECO:0000256" key="2">
    <source>
        <dbReference type="ARBA" id="ARBA00005585"/>
    </source>
</evidence>
<dbReference type="PANTHER" id="PTHR10796">
    <property type="entry name" value="PATCHED-RELATED"/>
    <property type="match status" value="1"/>
</dbReference>
<dbReference type="AlphaFoldDB" id="A0AA88Y6X6"/>
<proteinExistence type="inferred from homology"/>
<comment type="subcellular location">
    <subcellularLocation>
        <location evidence="1">Membrane</location>
        <topology evidence="1">Multi-pass membrane protein</topology>
    </subcellularLocation>
</comment>
<feature type="transmembrane region" description="Helical" evidence="8">
    <location>
        <begin position="325"/>
        <end position="348"/>
    </location>
</feature>
<dbReference type="GO" id="GO:0016020">
    <property type="term" value="C:membrane"/>
    <property type="evidence" value="ECO:0007669"/>
    <property type="project" value="UniProtKB-SubCell"/>
</dbReference>